<dbReference type="InterPro" id="IPR036390">
    <property type="entry name" value="WH_DNA-bd_sf"/>
</dbReference>
<feature type="domain" description="HTH lysR-type" evidence="6">
    <location>
        <begin position="1"/>
        <end position="53"/>
    </location>
</feature>
<keyword evidence="3" id="KW-0238">DNA-binding</keyword>
<dbReference type="Gene3D" id="1.10.10.10">
    <property type="entry name" value="Winged helix-like DNA-binding domain superfamily/Winged helix DNA-binding domain"/>
    <property type="match status" value="1"/>
</dbReference>
<dbReference type="SUPFAM" id="SSF53850">
    <property type="entry name" value="Periplasmic binding protein-like II"/>
    <property type="match status" value="1"/>
</dbReference>
<dbReference type="InterPro" id="IPR005119">
    <property type="entry name" value="LysR_subst-bd"/>
</dbReference>
<organism evidence="7 8">
    <name type="scientific">Pollutimonas bauzanensis</name>
    <dbReference type="NCBI Taxonomy" id="658167"/>
    <lineage>
        <taxon>Bacteria</taxon>
        <taxon>Pseudomonadati</taxon>
        <taxon>Pseudomonadota</taxon>
        <taxon>Betaproteobacteria</taxon>
        <taxon>Burkholderiales</taxon>
        <taxon>Alcaligenaceae</taxon>
        <taxon>Pollutimonas</taxon>
    </lineage>
</organism>
<evidence type="ECO:0000256" key="3">
    <source>
        <dbReference type="ARBA" id="ARBA00023125"/>
    </source>
</evidence>
<dbReference type="Proteomes" id="UP000184226">
    <property type="component" value="Unassembled WGS sequence"/>
</dbReference>
<sequence>MEYFLAIADFKSFSRASLRISVAQPVLSRQIKALEQELGVALYHRTGHGVVLSEAGKRFEQYARGILDTAAAAKKELAALGSEPSGRVLIGMPPSVQAVLAAPLVEKFQNAFPHVSLGIMEGFSGHVQEWLMTGRLDIAILYHTRYNGMLASDPLLTDELFLLGPINDPARAGEGPIRASNLRSIPLILPNRPHGLRILIDEYLDKAGVTPNIQLEMDAMSSTLSLIEHGVGYYTILSYSSAHELITSRRIRYWKIVEPTITRSLVVASSTQRPSTKASRDLMIYVRQLVQQLVEQGRWSPPA</sequence>
<proteinExistence type="inferred from homology"/>
<dbReference type="EMBL" id="FQXE01000003">
    <property type="protein sequence ID" value="SHH50366.1"/>
    <property type="molecule type" value="Genomic_DNA"/>
</dbReference>
<dbReference type="AlphaFoldDB" id="A0A1M5TI33"/>
<dbReference type="InterPro" id="IPR000847">
    <property type="entry name" value="LysR_HTH_N"/>
</dbReference>
<evidence type="ECO:0000256" key="5">
    <source>
        <dbReference type="ARBA" id="ARBA00023163"/>
    </source>
</evidence>
<evidence type="ECO:0000256" key="1">
    <source>
        <dbReference type="ARBA" id="ARBA00009437"/>
    </source>
</evidence>
<dbReference type="FunFam" id="1.10.10.10:FF:000001">
    <property type="entry name" value="LysR family transcriptional regulator"/>
    <property type="match status" value="1"/>
</dbReference>
<comment type="similarity">
    <text evidence="1">Belongs to the LysR transcriptional regulatory family.</text>
</comment>
<accession>A0A1M5TI33</accession>
<dbReference type="GO" id="GO:0003677">
    <property type="term" value="F:DNA binding"/>
    <property type="evidence" value="ECO:0007669"/>
    <property type="project" value="UniProtKB-KW"/>
</dbReference>
<evidence type="ECO:0000313" key="7">
    <source>
        <dbReference type="EMBL" id="SHH50366.1"/>
    </source>
</evidence>
<dbReference type="RefSeq" id="WP_245801198.1">
    <property type="nucleotide sequence ID" value="NZ_FQXE01000003.1"/>
</dbReference>
<keyword evidence="2" id="KW-0805">Transcription regulation</keyword>
<dbReference type="Gene3D" id="3.40.190.290">
    <property type="match status" value="1"/>
</dbReference>
<dbReference type="SUPFAM" id="SSF46785">
    <property type="entry name" value="Winged helix' DNA-binding domain"/>
    <property type="match status" value="1"/>
</dbReference>
<dbReference type="Pfam" id="PF00126">
    <property type="entry name" value="HTH_1"/>
    <property type="match status" value="1"/>
</dbReference>
<dbReference type="CDD" id="cd08433">
    <property type="entry name" value="PBP2_Nac"/>
    <property type="match status" value="1"/>
</dbReference>
<dbReference type="Pfam" id="PF03466">
    <property type="entry name" value="LysR_substrate"/>
    <property type="match status" value="1"/>
</dbReference>
<evidence type="ECO:0000256" key="4">
    <source>
        <dbReference type="ARBA" id="ARBA00023159"/>
    </source>
</evidence>
<keyword evidence="8" id="KW-1185">Reference proteome</keyword>
<evidence type="ECO:0000259" key="6">
    <source>
        <dbReference type="PROSITE" id="PS50931"/>
    </source>
</evidence>
<dbReference type="PRINTS" id="PR00039">
    <property type="entry name" value="HTHLYSR"/>
</dbReference>
<dbReference type="GO" id="GO:2000142">
    <property type="term" value="P:regulation of DNA-templated transcription initiation"/>
    <property type="evidence" value="ECO:0007669"/>
    <property type="project" value="TreeGrafter"/>
</dbReference>
<dbReference type="PANTHER" id="PTHR30293">
    <property type="entry name" value="TRANSCRIPTIONAL REGULATORY PROTEIN NAC-RELATED"/>
    <property type="match status" value="1"/>
</dbReference>
<name>A0A1M5TI33_9BURK</name>
<keyword evidence="4" id="KW-0010">Activator</keyword>
<dbReference type="InterPro" id="IPR036388">
    <property type="entry name" value="WH-like_DNA-bd_sf"/>
</dbReference>
<dbReference type="GO" id="GO:0003700">
    <property type="term" value="F:DNA-binding transcription factor activity"/>
    <property type="evidence" value="ECO:0007669"/>
    <property type="project" value="InterPro"/>
</dbReference>
<keyword evidence="5" id="KW-0804">Transcription</keyword>
<evidence type="ECO:0000256" key="2">
    <source>
        <dbReference type="ARBA" id="ARBA00023015"/>
    </source>
</evidence>
<dbReference type="PANTHER" id="PTHR30293:SF0">
    <property type="entry name" value="NITROGEN ASSIMILATION REGULATORY PROTEIN NAC"/>
    <property type="match status" value="1"/>
</dbReference>
<gene>
    <name evidence="7" type="ORF">SAMN04488135_103386</name>
</gene>
<protein>
    <submittedName>
        <fullName evidence="7">LysR family transcriptional regulator, nitrogen assimilation regulatory protein</fullName>
    </submittedName>
</protein>
<dbReference type="STRING" id="658167.SAMN04488135_103386"/>
<evidence type="ECO:0000313" key="8">
    <source>
        <dbReference type="Proteomes" id="UP000184226"/>
    </source>
</evidence>
<dbReference type="PROSITE" id="PS50931">
    <property type="entry name" value="HTH_LYSR"/>
    <property type="match status" value="1"/>
</dbReference>
<reference evidence="7 8" key="1">
    <citation type="submission" date="2016-11" db="EMBL/GenBank/DDBJ databases">
        <authorList>
            <person name="Jaros S."/>
            <person name="Januszkiewicz K."/>
            <person name="Wedrychowicz H."/>
        </authorList>
    </citation>
    <scope>NUCLEOTIDE SEQUENCE [LARGE SCALE GENOMIC DNA]</scope>
    <source>
        <strain evidence="7 8">CGMCC 1.10190</strain>
    </source>
</reference>